<sequence>MGFLHGRDMEHVLKVGGRMGVHRDIDEVFRVFHVVEGDDDAIRHDPDIHLNHNY</sequence>
<accession>A0A015KA74</accession>
<comment type="caution">
    <text evidence="1">The sequence shown here is derived from an EMBL/GenBank/DDBJ whole genome shotgun (WGS) entry which is preliminary data.</text>
</comment>
<dbReference type="EMBL" id="JEMT01008904">
    <property type="protein sequence ID" value="EXX78637.1"/>
    <property type="molecule type" value="Genomic_DNA"/>
</dbReference>
<evidence type="ECO:0000313" key="1">
    <source>
        <dbReference type="EMBL" id="EXX78637.1"/>
    </source>
</evidence>
<dbReference type="HOGENOM" id="CLU_3051601_0_0_1"/>
<keyword evidence="2" id="KW-1185">Reference proteome</keyword>
<gene>
    <name evidence="1" type="ORF">RirG_013320</name>
</gene>
<evidence type="ECO:0000313" key="2">
    <source>
        <dbReference type="Proteomes" id="UP000022910"/>
    </source>
</evidence>
<dbReference type="Proteomes" id="UP000022910">
    <property type="component" value="Unassembled WGS sequence"/>
</dbReference>
<reference evidence="1 2" key="1">
    <citation type="submission" date="2014-02" db="EMBL/GenBank/DDBJ databases">
        <title>Single nucleus genome sequencing reveals high similarity among nuclei of an endomycorrhizal fungus.</title>
        <authorList>
            <person name="Lin K."/>
            <person name="Geurts R."/>
            <person name="Zhang Z."/>
            <person name="Limpens E."/>
            <person name="Saunders D.G."/>
            <person name="Mu D."/>
            <person name="Pang E."/>
            <person name="Cao H."/>
            <person name="Cha H."/>
            <person name="Lin T."/>
            <person name="Zhou Q."/>
            <person name="Shang Y."/>
            <person name="Li Y."/>
            <person name="Ivanov S."/>
            <person name="Sharma T."/>
            <person name="Velzen R.V."/>
            <person name="Ruijter N.D."/>
            <person name="Aanen D.K."/>
            <person name="Win J."/>
            <person name="Kamoun S."/>
            <person name="Bisseling T."/>
            <person name="Huang S."/>
        </authorList>
    </citation>
    <scope>NUCLEOTIDE SEQUENCE [LARGE SCALE GENOMIC DNA]</scope>
    <source>
        <strain evidence="2">DAOM197198w</strain>
    </source>
</reference>
<proteinExistence type="predicted"/>
<organism evidence="1 2">
    <name type="scientific">Rhizophagus irregularis (strain DAOM 197198w)</name>
    <name type="common">Glomus intraradices</name>
    <dbReference type="NCBI Taxonomy" id="1432141"/>
    <lineage>
        <taxon>Eukaryota</taxon>
        <taxon>Fungi</taxon>
        <taxon>Fungi incertae sedis</taxon>
        <taxon>Mucoromycota</taxon>
        <taxon>Glomeromycotina</taxon>
        <taxon>Glomeromycetes</taxon>
        <taxon>Glomerales</taxon>
        <taxon>Glomeraceae</taxon>
        <taxon>Rhizophagus</taxon>
    </lineage>
</organism>
<name>A0A015KA74_RHIIW</name>
<dbReference type="AlphaFoldDB" id="A0A015KA74"/>
<protein>
    <submittedName>
        <fullName evidence="1">Uncharacterized protein</fullName>
    </submittedName>
</protein>